<dbReference type="InterPro" id="IPR015943">
    <property type="entry name" value="WD40/YVTN_repeat-like_dom_sf"/>
</dbReference>
<dbReference type="InterPro" id="IPR001680">
    <property type="entry name" value="WD40_rpt"/>
</dbReference>
<dbReference type="PANTHER" id="PTHR19879">
    <property type="entry name" value="TRANSCRIPTION INITIATION FACTOR TFIID"/>
    <property type="match status" value="1"/>
</dbReference>
<proteinExistence type="predicted"/>
<keyword evidence="1" id="KW-0853">WD repeat</keyword>
<gene>
    <name evidence="2" type="primary">Q6ZX14</name>
</gene>
<dbReference type="PROSITE" id="PS50294">
    <property type="entry name" value="WD_REPEATS_REGION"/>
    <property type="match status" value="1"/>
</dbReference>
<feature type="repeat" description="WD" evidence="1">
    <location>
        <begin position="49"/>
        <end position="70"/>
    </location>
</feature>
<evidence type="ECO:0000256" key="1">
    <source>
        <dbReference type="PROSITE-ProRule" id="PRU00221"/>
    </source>
</evidence>
<dbReference type="EMBL" id="LR729263">
    <property type="protein sequence ID" value="VWP01300.1"/>
    <property type="molecule type" value="Genomic_DNA"/>
</dbReference>
<dbReference type="SMART" id="SM00320">
    <property type="entry name" value="WD40"/>
    <property type="match status" value="5"/>
</dbReference>
<accession>A0A5K1K501</accession>
<name>A0A5K1K501_9APHY</name>
<dbReference type="Pfam" id="PF00400">
    <property type="entry name" value="WD40"/>
    <property type="match status" value="4"/>
</dbReference>
<dbReference type="Gene3D" id="2.130.10.10">
    <property type="entry name" value="YVTN repeat-like/Quinoprotein amine dehydrogenase"/>
    <property type="match status" value="2"/>
</dbReference>
<evidence type="ECO:0000313" key="2">
    <source>
        <dbReference type="EMBL" id="VWP01300.1"/>
    </source>
</evidence>
<feature type="repeat" description="WD" evidence="1">
    <location>
        <begin position="255"/>
        <end position="292"/>
    </location>
</feature>
<reference evidence="2" key="1">
    <citation type="submission" date="2019-10" db="EMBL/GenBank/DDBJ databases">
        <authorList>
            <person name="Nor Muhammad N."/>
        </authorList>
    </citation>
    <scope>NUCLEOTIDE SEQUENCE</scope>
</reference>
<dbReference type="PANTHER" id="PTHR19879:SF9">
    <property type="entry name" value="TRANSCRIPTION INITIATION FACTOR TFIID SUBUNIT 5"/>
    <property type="match status" value="1"/>
</dbReference>
<feature type="repeat" description="WD" evidence="1">
    <location>
        <begin position="174"/>
        <end position="217"/>
    </location>
</feature>
<dbReference type="SUPFAM" id="SSF50978">
    <property type="entry name" value="WD40 repeat-like"/>
    <property type="match status" value="1"/>
</dbReference>
<sequence length="292" mass="32126">MIAHEWFAHAEGLGRGSDAYDLALSPTAYGSYLAAAPEGYTDLVMIACAWSPDGELIASASSRGTVRVWDALTFQQRDAHDDTGFHPKHLQFSPNARYLVWTSSSINIWSRPEEDQRKRQRPLVQLNYDAAINALSFNPESTRIVTAHGHLNGKPEDYVVRIWDIATGAVLALLAGHTAIVKHASFSPDGRSILSIQASPDGLARIWDAVSWRETLSFKTDGGTGCFSPCGKYIVTRGAQVKLWRASDGLWLVTFTEHKGYVSHVVFSPNGEFLASGDLDGIVHIRRLSNFL</sequence>
<protein>
    <submittedName>
        <fullName evidence="2">Polyketide synthase/peptide synthetase</fullName>
    </submittedName>
</protein>
<dbReference type="AlphaFoldDB" id="A0A5K1K501"/>
<dbReference type="PROSITE" id="PS50082">
    <property type="entry name" value="WD_REPEATS_2"/>
    <property type="match status" value="3"/>
</dbReference>
<organism evidence="2">
    <name type="scientific">Ganoderma boninense</name>
    <dbReference type="NCBI Taxonomy" id="34458"/>
    <lineage>
        <taxon>Eukaryota</taxon>
        <taxon>Fungi</taxon>
        <taxon>Dikarya</taxon>
        <taxon>Basidiomycota</taxon>
        <taxon>Agaricomycotina</taxon>
        <taxon>Agaricomycetes</taxon>
        <taxon>Polyporales</taxon>
        <taxon>Polyporaceae</taxon>
        <taxon>Ganoderma</taxon>
    </lineage>
</organism>
<dbReference type="InterPro" id="IPR036322">
    <property type="entry name" value="WD40_repeat_dom_sf"/>
</dbReference>